<dbReference type="Proteomes" id="UP000031036">
    <property type="component" value="Unassembled WGS sequence"/>
</dbReference>
<evidence type="ECO:0000313" key="1">
    <source>
        <dbReference type="EMBL" id="KHN85241.1"/>
    </source>
</evidence>
<organism evidence="1 2">
    <name type="scientific">Toxocara canis</name>
    <name type="common">Canine roundworm</name>
    <dbReference type="NCBI Taxonomy" id="6265"/>
    <lineage>
        <taxon>Eukaryota</taxon>
        <taxon>Metazoa</taxon>
        <taxon>Ecdysozoa</taxon>
        <taxon>Nematoda</taxon>
        <taxon>Chromadorea</taxon>
        <taxon>Rhabditida</taxon>
        <taxon>Spirurina</taxon>
        <taxon>Ascaridomorpha</taxon>
        <taxon>Ascaridoidea</taxon>
        <taxon>Toxocaridae</taxon>
        <taxon>Toxocara</taxon>
    </lineage>
</organism>
<dbReference type="STRING" id="6265.A0A0B2VP21"/>
<comment type="caution">
    <text evidence="1">The sequence shown here is derived from an EMBL/GenBank/DDBJ whole genome shotgun (WGS) entry which is preliminary data.</text>
</comment>
<dbReference type="EMBL" id="JPKZ01000843">
    <property type="protein sequence ID" value="KHN85241.1"/>
    <property type="molecule type" value="Genomic_DNA"/>
</dbReference>
<dbReference type="OrthoDB" id="5794438at2759"/>
<dbReference type="OMA" id="CKEPAIL"/>
<gene>
    <name evidence="1" type="ORF">Tcan_04164</name>
</gene>
<accession>A0A0B2VP21</accession>
<keyword evidence="2" id="KW-1185">Reference proteome</keyword>
<protein>
    <submittedName>
        <fullName evidence="1">Uncharacterized protein</fullName>
    </submittedName>
</protein>
<dbReference type="AlphaFoldDB" id="A0A0B2VP21"/>
<evidence type="ECO:0000313" key="2">
    <source>
        <dbReference type="Proteomes" id="UP000031036"/>
    </source>
</evidence>
<proteinExistence type="predicted"/>
<name>A0A0B2VP21_TOXCA</name>
<reference evidence="1 2" key="1">
    <citation type="submission" date="2014-11" db="EMBL/GenBank/DDBJ databases">
        <title>Genetic blueprint of the zoonotic pathogen Toxocara canis.</title>
        <authorList>
            <person name="Zhu X.-Q."/>
            <person name="Korhonen P.K."/>
            <person name="Cai H."/>
            <person name="Young N.D."/>
            <person name="Nejsum P."/>
            <person name="von Samson-Himmelstjerna G."/>
            <person name="Boag P.R."/>
            <person name="Tan P."/>
            <person name="Li Q."/>
            <person name="Min J."/>
            <person name="Yang Y."/>
            <person name="Wang X."/>
            <person name="Fang X."/>
            <person name="Hall R.S."/>
            <person name="Hofmann A."/>
            <person name="Sternberg P.W."/>
            <person name="Jex A.R."/>
            <person name="Gasser R.B."/>
        </authorList>
    </citation>
    <scope>NUCLEOTIDE SEQUENCE [LARGE SCALE GENOMIC DNA]</scope>
    <source>
        <strain evidence="1">PN_DK_2014</strain>
    </source>
</reference>
<sequence length="210" mass="23715">MRDSLEVLHECCFLLPVGNEIDQAIQELSELLTYGKPKSISGAVFVVMRAAYRSNNQQQLNQVKDLLDGLVDSRLQRICLYGCVMLAEERPLQFAEHLHNEEYTFGGAEVNFLCDFALHNKEPKILESLVGIPELFKLDEKARNAVYGSLAVCYGKAKDVDGLSRTWQLLKTEKKQDCFATCVQKVAHFYRCLNAVAPADLVVLLKKMNE</sequence>